<comment type="caution">
    <text evidence="3">The sequence shown here is derived from an EMBL/GenBank/DDBJ whole genome shotgun (WGS) entry which is preliminary data.</text>
</comment>
<dbReference type="Proteomes" id="UP001168098">
    <property type="component" value="Unassembled WGS sequence"/>
</dbReference>
<proteinExistence type="predicted"/>
<dbReference type="Pfam" id="PF01535">
    <property type="entry name" value="PPR"/>
    <property type="match status" value="1"/>
</dbReference>
<evidence type="ECO:0000313" key="4">
    <source>
        <dbReference type="Proteomes" id="UP001168098"/>
    </source>
</evidence>
<dbReference type="AlphaFoldDB" id="A0AA38YMV4"/>
<dbReference type="Pfam" id="PF13812">
    <property type="entry name" value="PPR_3"/>
    <property type="match status" value="3"/>
</dbReference>
<feature type="repeat" description="PPR" evidence="2">
    <location>
        <begin position="684"/>
        <end position="718"/>
    </location>
</feature>
<dbReference type="PANTHER" id="PTHR47859">
    <property type="entry name" value="PENTATRICOPEPTIDE REPEAT-CONTAINING PROTEIN"/>
    <property type="match status" value="1"/>
</dbReference>
<reference evidence="3 4" key="1">
    <citation type="journal article" date="2023" name="BMC Biotechnol.">
        <title>Vitis rotundifolia cv Carlos genome sequencing.</title>
        <authorList>
            <person name="Huff M."/>
            <person name="Hulse-Kemp A."/>
            <person name="Scheffler B."/>
            <person name="Youngblood R."/>
            <person name="Simpson S."/>
            <person name="Babiker E."/>
            <person name="Staton M."/>
        </authorList>
    </citation>
    <scope>NUCLEOTIDE SEQUENCE [LARGE SCALE GENOMIC DNA]</scope>
    <source>
        <tissue evidence="3">Leaf</tissue>
    </source>
</reference>
<protein>
    <recommendedName>
        <fullName evidence="5">Pentatricopeptide repeat-containing protein</fullName>
    </recommendedName>
</protein>
<name>A0AA38YMV4_VITRO</name>
<dbReference type="PROSITE" id="PS51375">
    <property type="entry name" value="PPR"/>
    <property type="match status" value="2"/>
</dbReference>
<dbReference type="Gene3D" id="1.25.40.10">
    <property type="entry name" value="Tetratricopeptide repeat domain"/>
    <property type="match status" value="4"/>
</dbReference>
<gene>
    <name evidence="3" type="ORF">PVL29_023122</name>
</gene>
<evidence type="ECO:0000256" key="1">
    <source>
        <dbReference type="ARBA" id="ARBA00022737"/>
    </source>
</evidence>
<evidence type="ECO:0000256" key="2">
    <source>
        <dbReference type="PROSITE-ProRule" id="PRU00708"/>
    </source>
</evidence>
<evidence type="ECO:0008006" key="5">
    <source>
        <dbReference type="Google" id="ProtNLM"/>
    </source>
</evidence>
<dbReference type="InterPro" id="IPR011990">
    <property type="entry name" value="TPR-like_helical_dom_sf"/>
</dbReference>
<organism evidence="3 4">
    <name type="scientific">Vitis rotundifolia</name>
    <name type="common">Muscadine grape</name>
    <dbReference type="NCBI Taxonomy" id="103349"/>
    <lineage>
        <taxon>Eukaryota</taxon>
        <taxon>Viridiplantae</taxon>
        <taxon>Streptophyta</taxon>
        <taxon>Embryophyta</taxon>
        <taxon>Tracheophyta</taxon>
        <taxon>Spermatophyta</taxon>
        <taxon>Magnoliopsida</taxon>
        <taxon>eudicotyledons</taxon>
        <taxon>Gunneridae</taxon>
        <taxon>Pentapetalae</taxon>
        <taxon>rosids</taxon>
        <taxon>Vitales</taxon>
        <taxon>Vitaceae</taxon>
        <taxon>Viteae</taxon>
        <taxon>Vitis</taxon>
    </lineage>
</organism>
<dbReference type="Pfam" id="PF13041">
    <property type="entry name" value="PPR_2"/>
    <property type="match status" value="1"/>
</dbReference>
<feature type="repeat" description="PPR" evidence="2">
    <location>
        <begin position="614"/>
        <end position="648"/>
    </location>
</feature>
<keyword evidence="1" id="KW-0677">Repeat</keyword>
<dbReference type="InterPro" id="IPR002885">
    <property type="entry name" value="PPR_rpt"/>
</dbReference>
<sequence>MHRYVSRVPLRSISDSLYLSKSSVYDQKNLVRKLESLRTFTTSRDHDCFGHERKSITRLLQVQIVDALRSNKRSRASSLLSELGCGNYSLRADDFIYILEHCSKSPDPLFVMEIWRIMDEKEVHVNNRCYMLSIQALCKGGYLEEAFNLLNFVGENHDIHPILPMYNNFLRGCVQTRSLLHANQCLDLMEHQVLGKNEVTYSQFLKLAVLQQNLSAAHKIWKECMTYYSMSIISLRKFIWSFTRLRDLESAYAALQHMVDLVFKGSIFINKSAEGRLCSSRLDIPIPKNGDMGLKRCMEENEHSLPSVSDNSKKIDSHASNVEDSTIFYMGGKEDKGFGINMLEKYKGMPVMKVLRWSFSDVIYACAQTQNCGLAEQLILQMQNLGLEPSCHTYDGLIKAIVSDRGVSDGMEVLKTMQLRNLKPYDSTLAALSIGSSKALQLDLAESLLDQISRISYVHPFNAFLAACDTLDQPERAVPILSKMKQLKLRPNVGTYELLFSLFGNVNAPYEEGNMLSQVDVARRIKAIEMDMMNNGIQHSHLSMKNLLKALGAEGMIRELMQYLHVAENQFFRSNTYLGTPIYNAVLHSLVEAKESHIAIEIFKNMISRSLPRDAATYNIMIDCCSTIKCYKSACALVSMMMRDGFLPWTLTYTALIKILLECEDFDDALNLLDQARLEEIPPDVLLYNTILQKACLKGRIDLIELVAEQMHQEKIQPDPSTCYYVFSSYVDGGFFSTALESLQVLSLRMISEDDSTLEEKRTELEDFIHSEDQDAESQILQFFKGSEENLAIALLNLRWCAISGSPISWTPNESLWARRLFNSHGSRKRAS</sequence>
<dbReference type="EMBL" id="JARBHA010000018">
    <property type="protein sequence ID" value="KAJ9673347.1"/>
    <property type="molecule type" value="Genomic_DNA"/>
</dbReference>
<keyword evidence="4" id="KW-1185">Reference proteome</keyword>
<evidence type="ECO:0000313" key="3">
    <source>
        <dbReference type="EMBL" id="KAJ9673347.1"/>
    </source>
</evidence>
<dbReference type="NCBIfam" id="TIGR00756">
    <property type="entry name" value="PPR"/>
    <property type="match status" value="2"/>
</dbReference>
<dbReference type="PANTHER" id="PTHR47859:SF1">
    <property type="entry name" value="PENTATRICOPEPTIDE REPEAT-CONTAINING PROTEIN"/>
    <property type="match status" value="1"/>
</dbReference>
<accession>A0AA38YMV4</accession>